<comment type="miscellaneous">
    <text evidence="8">The reaction proceeds by a bi uni uni bi ping pong mechanism.</text>
</comment>
<comment type="caution">
    <text evidence="9">The sequence shown here is derived from an EMBL/GenBank/DDBJ whole genome shotgun (WGS) entry which is preliminary data.</text>
</comment>
<comment type="similarity">
    <text evidence="2 8">Belongs to the pantothenate synthetase family.</text>
</comment>
<dbReference type="PANTHER" id="PTHR21299">
    <property type="entry name" value="CYTIDYLATE KINASE/PANTOATE-BETA-ALANINE LIGASE"/>
    <property type="match status" value="1"/>
</dbReference>
<proteinExistence type="inferred from homology"/>
<dbReference type="SUPFAM" id="SSF52374">
    <property type="entry name" value="Nucleotidylyl transferase"/>
    <property type="match status" value="1"/>
</dbReference>
<comment type="pathway">
    <text evidence="1 8">Cofactor biosynthesis; (R)-pantothenate biosynthesis; (R)-pantothenate from (R)-pantoate and beta-alanine: step 1/1.</text>
</comment>
<feature type="active site" description="Proton donor" evidence="8">
    <location>
        <position position="33"/>
    </location>
</feature>
<dbReference type="Pfam" id="PF02569">
    <property type="entry name" value="Pantoate_ligase"/>
    <property type="match status" value="1"/>
</dbReference>
<keyword evidence="6 8" id="KW-0067">ATP-binding</keyword>
<evidence type="ECO:0000256" key="5">
    <source>
        <dbReference type="ARBA" id="ARBA00022741"/>
    </source>
</evidence>
<gene>
    <name evidence="8" type="primary">panC</name>
    <name evidence="9" type="ORF">H2021_02770</name>
</gene>
<dbReference type="GO" id="GO:0004592">
    <property type="term" value="F:pantoate-beta-alanine ligase activity"/>
    <property type="evidence" value="ECO:0007669"/>
    <property type="project" value="UniProtKB-UniRule"/>
</dbReference>
<feature type="binding site" evidence="8">
    <location>
        <position position="146"/>
    </location>
    <ligand>
        <name>(R)-pantoate</name>
        <dbReference type="ChEBI" id="CHEBI:15980"/>
    </ligand>
</feature>
<feature type="binding site" evidence="8">
    <location>
        <position position="169"/>
    </location>
    <ligand>
        <name>ATP</name>
        <dbReference type="ChEBI" id="CHEBI:30616"/>
    </ligand>
</feature>
<evidence type="ECO:0000256" key="4">
    <source>
        <dbReference type="ARBA" id="ARBA00022655"/>
    </source>
</evidence>
<evidence type="ECO:0000256" key="7">
    <source>
        <dbReference type="ARBA" id="ARBA00048258"/>
    </source>
</evidence>
<dbReference type="InterPro" id="IPR003721">
    <property type="entry name" value="Pantoate_ligase"/>
</dbReference>
<evidence type="ECO:0000313" key="10">
    <source>
        <dbReference type="Proteomes" id="UP000585327"/>
    </source>
</evidence>
<dbReference type="HAMAP" id="MF_00158">
    <property type="entry name" value="PanC"/>
    <property type="match status" value="1"/>
</dbReference>
<name>A0A838YKM3_9GAMM</name>
<protein>
    <recommendedName>
        <fullName evidence="8">Pantothenate synthetase</fullName>
        <shortName evidence="8">PS</shortName>
        <ecNumber evidence="8">6.3.2.1</ecNumber>
    </recommendedName>
    <alternativeName>
        <fullName evidence="8">Pantoate--beta-alanine ligase</fullName>
    </alternativeName>
    <alternativeName>
        <fullName evidence="8">Pantoate-activating enzyme</fullName>
    </alternativeName>
</protein>
<evidence type="ECO:0000256" key="1">
    <source>
        <dbReference type="ARBA" id="ARBA00004990"/>
    </source>
</evidence>
<dbReference type="InterPro" id="IPR042176">
    <property type="entry name" value="Pantoate_ligase_C"/>
</dbReference>
<evidence type="ECO:0000313" key="9">
    <source>
        <dbReference type="EMBL" id="MBA4724120.1"/>
    </source>
</evidence>
<feature type="binding site" evidence="8">
    <location>
        <position position="57"/>
    </location>
    <ligand>
        <name>beta-alanine</name>
        <dbReference type="ChEBI" id="CHEBI:57966"/>
    </ligand>
</feature>
<keyword evidence="4 8" id="KW-0566">Pantothenate biosynthesis</keyword>
<keyword evidence="8" id="KW-0963">Cytoplasm</keyword>
<evidence type="ECO:0000256" key="8">
    <source>
        <dbReference type="HAMAP-Rule" id="MF_00158"/>
    </source>
</evidence>
<dbReference type="GO" id="GO:0005829">
    <property type="term" value="C:cytosol"/>
    <property type="evidence" value="ECO:0007669"/>
    <property type="project" value="TreeGrafter"/>
</dbReference>
<reference evidence="9 10" key="1">
    <citation type="submission" date="2020-06" db="EMBL/GenBank/DDBJ databases">
        <title>Dysbiosis in marine aquaculture revealed through microbiome analysis: reverse ecology for environmental sustainability.</title>
        <authorList>
            <person name="Haro-Moreno J.M."/>
            <person name="Coutinho F.H."/>
            <person name="Zaragoza-Solas A."/>
            <person name="Picazo A."/>
            <person name="Almagro-Moreno S."/>
            <person name="Lopez-Perez M."/>
        </authorList>
    </citation>
    <scope>NUCLEOTIDE SEQUENCE [LARGE SCALE GENOMIC DNA]</scope>
    <source>
        <strain evidence="9">MCMED-G42</strain>
    </source>
</reference>
<keyword evidence="5 8" id="KW-0547">Nucleotide-binding</keyword>
<sequence>MKIITEYQEFINYRNTLKSISFVPTMGNLHKGHMTLIDNAKSYNSHVAASIFINPLQFNDASDFKNYPKSLDDDIALLSKHGCNSVFIPNSSILEGIKELKAPDTALYLCGVNRPGHFDGVLTIVNKLFEITKPTRAFFGKKDFQQLTLIKNFVKEKKLPIEIISVDTVREWNGLAMSSRNIRLSESDREKASKLYKTLSSIKANSNNLSYEMIKSYKDDLTQQGFDVDYLSVCNPNSLKDLEDFNLKPILVAIAASIGGIRLIDNILID</sequence>
<dbReference type="AlphaFoldDB" id="A0A838YKM3"/>
<dbReference type="EMBL" id="JACETM010000022">
    <property type="protein sequence ID" value="MBA4724120.1"/>
    <property type="molecule type" value="Genomic_DNA"/>
</dbReference>
<comment type="subcellular location">
    <subcellularLocation>
        <location evidence="8">Cytoplasm</location>
    </subcellularLocation>
</comment>
<comment type="subunit">
    <text evidence="8">Homodimer.</text>
</comment>
<dbReference type="GO" id="GO:0015940">
    <property type="term" value="P:pantothenate biosynthetic process"/>
    <property type="evidence" value="ECO:0007669"/>
    <property type="project" value="UniProtKB-UniRule"/>
</dbReference>
<dbReference type="GO" id="GO:0005524">
    <property type="term" value="F:ATP binding"/>
    <property type="evidence" value="ECO:0007669"/>
    <property type="project" value="UniProtKB-KW"/>
</dbReference>
<organism evidence="9 10">
    <name type="scientific">SAR86 cluster bacterium</name>
    <dbReference type="NCBI Taxonomy" id="2030880"/>
    <lineage>
        <taxon>Bacteria</taxon>
        <taxon>Pseudomonadati</taxon>
        <taxon>Pseudomonadota</taxon>
        <taxon>Gammaproteobacteria</taxon>
        <taxon>SAR86 cluster</taxon>
    </lineage>
</organism>
<dbReference type="Proteomes" id="UP000585327">
    <property type="component" value="Unassembled WGS sequence"/>
</dbReference>
<dbReference type="PANTHER" id="PTHR21299:SF1">
    <property type="entry name" value="PANTOATE--BETA-ALANINE LIGASE"/>
    <property type="match status" value="1"/>
</dbReference>
<feature type="binding site" evidence="8">
    <location>
        <position position="57"/>
    </location>
    <ligand>
        <name>(R)-pantoate</name>
        <dbReference type="ChEBI" id="CHEBI:15980"/>
    </ligand>
</feature>
<comment type="catalytic activity">
    <reaction evidence="7 8">
        <text>(R)-pantoate + beta-alanine + ATP = (R)-pantothenate + AMP + diphosphate + H(+)</text>
        <dbReference type="Rhea" id="RHEA:10912"/>
        <dbReference type="ChEBI" id="CHEBI:15378"/>
        <dbReference type="ChEBI" id="CHEBI:15980"/>
        <dbReference type="ChEBI" id="CHEBI:29032"/>
        <dbReference type="ChEBI" id="CHEBI:30616"/>
        <dbReference type="ChEBI" id="CHEBI:33019"/>
        <dbReference type="ChEBI" id="CHEBI:57966"/>
        <dbReference type="ChEBI" id="CHEBI:456215"/>
        <dbReference type="EC" id="6.3.2.1"/>
    </reaction>
</comment>
<keyword evidence="3 8" id="KW-0436">Ligase</keyword>
<evidence type="ECO:0000256" key="3">
    <source>
        <dbReference type="ARBA" id="ARBA00022598"/>
    </source>
</evidence>
<dbReference type="NCBIfam" id="TIGR00018">
    <property type="entry name" value="panC"/>
    <property type="match status" value="1"/>
</dbReference>
<evidence type="ECO:0000256" key="6">
    <source>
        <dbReference type="ARBA" id="ARBA00022840"/>
    </source>
</evidence>
<dbReference type="Gene3D" id="3.30.1300.10">
    <property type="entry name" value="Pantoate-beta-alanine ligase, C-terminal domain"/>
    <property type="match status" value="1"/>
</dbReference>
<feature type="binding site" evidence="8">
    <location>
        <begin position="26"/>
        <end position="33"/>
    </location>
    <ligand>
        <name>ATP</name>
        <dbReference type="ChEBI" id="CHEBI:30616"/>
    </ligand>
</feature>
<feature type="binding site" evidence="8">
    <location>
        <begin position="177"/>
        <end position="180"/>
    </location>
    <ligand>
        <name>ATP</name>
        <dbReference type="ChEBI" id="CHEBI:30616"/>
    </ligand>
</feature>
<dbReference type="Gene3D" id="3.40.50.620">
    <property type="entry name" value="HUPs"/>
    <property type="match status" value="1"/>
</dbReference>
<accession>A0A838YKM3</accession>
<feature type="binding site" evidence="8">
    <location>
        <begin position="140"/>
        <end position="143"/>
    </location>
    <ligand>
        <name>ATP</name>
        <dbReference type="ChEBI" id="CHEBI:30616"/>
    </ligand>
</feature>
<comment type="function">
    <text evidence="8">Catalyzes the condensation of pantoate with beta-alanine in an ATP-dependent reaction via a pantoyl-adenylate intermediate.</text>
</comment>
<dbReference type="InterPro" id="IPR014729">
    <property type="entry name" value="Rossmann-like_a/b/a_fold"/>
</dbReference>
<dbReference type="UniPathway" id="UPA00028">
    <property type="reaction ID" value="UER00005"/>
</dbReference>
<dbReference type="EC" id="6.3.2.1" evidence="8"/>
<evidence type="ECO:0000256" key="2">
    <source>
        <dbReference type="ARBA" id="ARBA00009256"/>
    </source>
</evidence>